<dbReference type="Gene3D" id="1.25.40.80">
    <property type="match status" value="1"/>
</dbReference>
<dbReference type="InterPro" id="IPR014729">
    <property type="entry name" value="Rossmann-like_a/b/a_fold"/>
</dbReference>
<name>A0ABU9TR80_9GAMM</name>
<evidence type="ECO:0000256" key="5">
    <source>
        <dbReference type="ARBA" id="ARBA00022827"/>
    </source>
</evidence>
<evidence type="ECO:0000256" key="6">
    <source>
        <dbReference type="ARBA" id="ARBA00022991"/>
    </source>
</evidence>
<comment type="similarity">
    <text evidence="7">Belongs to the DNA photolyase family.</text>
</comment>
<comment type="similarity">
    <text evidence="3">Belongs to the DNA photolyase class-1 family.</text>
</comment>
<dbReference type="Proteomes" id="UP001449225">
    <property type="component" value="Unassembled WGS sequence"/>
</dbReference>
<dbReference type="PANTHER" id="PTHR11455">
    <property type="entry name" value="CRYPTOCHROME"/>
    <property type="match status" value="1"/>
</dbReference>
<dbReference type="PROSITE" id="PS51645">
    <property type="entry name" value="PHR_CRY_ALPHA_BETA"/>
    <property type="match status" value="1"/>
</dbReference>
<evidence type="ECO:0000256" key="3">
    <source>
        <dbReference type="ARBA" id="ARBA00005862"/>
    </source>
</evidence>
<dbReference type="EMBL" id="JBBMRA010000005">
    <property type="protein sequence ID" value="MEM5536218.1"/>
    <property type="molecule type" value="Genomic_DNA"/>
</dbReference>
<dbReference type="EC" id="4.1.99.3" evidence="9"/>
<comment type="caution">
    <text evidence="9">The sequence shown here is derived from an EMBL/GenBank/DDBJ whole genome shotgun (WGS) entry which is preliminary data.</text>
</comment>
<protein>
    <submittedName>
        <fullName evidence="9">Deoxyribodipyrimidine photo-lyase</fullName>
        <ecNumber evidence="9">4.1.99.3</ecNumber>
    </submittedName>
</protein>
<dbReference type="PRINTS" id="PR00147">
    <property type="entry name" value="DNAPHOTLYASE"/>
</dbReference>
<evidence type="ECO:0000256" key="4">
    <source>
        <dbReference type="ARBA" id="ARBA00022630"/>
    </source>
</evidence>
<comment type="cofactor">
    <cofactor evidence="1">
        <name>(6R)-5,10-methylene-5,6,7,8-tetrahydrofolate</name>
        <dbReference type="ChEBI" id="CHEBI:15636"/>
    </cofactor>
</comment>
<dbReference type="InterPro" id="IPR018394">
    <property type="entry name" value="DNA_photolyase_1_CS_C"/>
</dbReference>
<dbReference type="InterPro" id="IPR002081">
    <property type="entry name" value="Cryptochrome/DNA_photolyase_1"/>
</dbReference>
<evidence type="ECO:0000256" key="2">
    <source>
        <dbReference type="ARBA" id="ARBA00001974"/>
    </source>
</evidence>
<feature type="domain" description="Photolyase/cryptochrome alpha/beta" evidence="8">
    <location>
        <begin position="3"/>
        <end position="146"/>
    </location>
</feature>
<dbReference type="InterPro" id="IPR036155">
    <property type="entry name" value="Crypto/Photolyase_N_sf"/>
</dbReference>
<evidence type="ECO:0000256" key="1">
    <source>
        <dbReference type="ARBA" id="ARBA00001932"/>
    </source>
</evidence>
<dbReference type="Pfam" id="PF03441">
    <property type="entry name" value="FAD_binding_7"/>
    <property type="match status" value="1"/>
</dbReference>
<keyword evidence="4 7" id="KW-0285">Flavoprotein</keyword>
<dbReference type="InterPro" id="IPR006050">
    <property type="entry name" value="DNA_photolyase_N"/>
</dbReference>
<dbReference type="SUPFAM" id="SSF48173">
    <property type="entry name" value="Cryptochrome/photolyase FAD-binding domain"/>
    <property type="match status" value="1"/>
</dbReference>
<keyword evidence="6 7" id="KW-0157">Chromophore</keyword>
<dbReference type="PROSITE" id="PS00691">
    <property type="entry name" value="DNA_PHOTOLYASES_1_2"/>
    <property type="match status" value="1"/>
</dbReference>
<evidence type="ECO:0000256" key="7">
    <source>
        <dbReference type="RuleBase" id="RU004182"/>
    </source>
</evidence>
<evidence type="ECO:0000259" key="8">
    <source>
        <dbReference type="PROSITE" id="PS51645"/>
    </source>
</evidence>
<accession>A0ABU9TR80</accession>
<dbReference type="Pfam" id="PF00875">
    <property type="entry name" value="DNA_photolyase"/>
    <property type="match status" value="1"/>
</dbReference>
<dbReference type="SUPFAM" id="SSF52425">
    <property type="entry name" value="Cryptochrome/photolyase, N-terminal domain"/>
    <property type="match status" value="1"/>
</dbReference>
<proteinExistence type="inferred from homology"/>
<dbReference type="InterPro" id="IPR036134">
    <property type="entry name" value="Crypto/Photolyase_FAD-like_sf"/>
</dbReference>
<dbReference type="Gene3D" id="3.40.50.620">
    <property type="entry name" value="HUPs"/>
    <property type="match status" value="1"/>
</dbReference>
<dbReference type="RefSeq" id="WP_342854179.1">
    <property type="nucleotide sequence ID" value="NZ_JBBMRA010000005.1"/>
</dbReference>
<comment type="cofactor">
    <cofactor evidence="2">
        <name>FAD</name>
        <dbReference type="ChEBI" id="CHEBI:57692"/>
    </cofactor>
</comment>
<keyword evidence="9" id="KW-0456">Lyase</keyword>
<reference evidence="9 10" key="1">
    <citation type="submission" date="2024-03" db="EMBL/GenBank/DDBJ databases">
        <title>Community enrichment and isolation of bacterial strains for fucoidan degradation.</title>
        <authorList>
            <person name="Sichert A."/>
        </authorList>
    </citation>
    <scope>NUCLEOTIDE SEQUENCE [LARGE SCALE GENOMIC DNA]</scope>
    <source>
        <strain evidence="9 10">AS76</strain>
    </source>
</reference>
<evidence type="ECO:0000313" key="10">
    <source>
        <dbReference type="Proteomes" id="UP001449225"/>
    </source>
</evidence>
<dbReference type="PANTHER" id="PTHR11455:SF9">
    <property type="entry name" value="CRYPTOCHROME CIRCADIAN CLOCK 5 ISOFORM X1"/>
    <property type="match status" value="1"/>
</dbReference>
<dbReference type="InterPro" id="IPR005101">
    <property type="entry name" value="Cryptochr/Photolyase_FAD-bd"/>
</dbReference>
<keyword evidence="10" id="KW-1185">Reference proteome</keyword>
<dbReference type="GO" id="GO:0003904">
    <property type="term" value="F:deoxyribodipyrimidine photo-lyase activity"/>
    <property type="evidence" value="ECO:0007669"/>
    <property type="project" value="UniProtKB-EC"/>
</dbReference>
<gene>
    <name evidence="9" type="ORF">WNY58_07420</name>
</gene>
<dbReference type="Gene3D" id="1.10.579.10">
    <property type="entry name" value="DNA Cyclobutane Dipyrimidine Photolyase, subunit A, domain 3"/>
    <property type="match status" value="1"/>
</dbReference>
<sequence length="479" mass="54633">MINTKLVWFRNDLRVRDNQALYSACERAAQMATSNAAGSGVVAVVAITPEQWVLQDESKSRVQFWLANVNALKAALAGLNIPLKIIHTANNETLPQQLLTLANRYKVSELYFNNEVPEYEQTRDAAVQQLFLAQGMGCHRFESDVVLPIGSVLNQQGLPYKVFTPFSKAWRQRFTQSEQGPLPAPQPLMSNPCGDVESDIIPTDIGYSLCLGADWNPALWPAGADNAHEQLQRFVGEHFPDYSQLRDIPSQPGTSSLSPYLTVGVLTTRQCIAAVQAYSDDPEWFYSQWVTELIWREFYRHLLGLFPEMSRFQPFKPEIEAKISWQYDKAKFEAWCRGETGFDIVDAGMKQLLETGWMHNRVRMVVASFLTKLLRQDWRLGARFFMQHLIDGDFASNLGGWQWSASVGADAAPYFRIFNPTRQTDRFDPKKRYIERWLSPHAELLSTDLLGEPTAPVLSRPQPVIDYALERRRSIDEYQ</sequence>
<evidence type="ECO:0000313" key="9">
    <source>
        <dbReference type="EMBL" id="MEM5536218.1"/>
    </source>
</evidence>
<keyword evidence="5 7" id="KW-0274">FAD</keyword>
<organism evidence="9 10">
    <name type="scientific">Neptuniibacter pectenicola</name>
    <dbReference type="NCBI Taxonomy" id="1806669"/>
    <lineage>
        <taxon>Bacteria</taxon>
        <taxon>Pseudomonadati</taxon>
        <taxon>Pseudomonadota</taxon>
        <taxon>Gammaproteobacteria</taxon>
        <taxon>Oceanospirillales</taxon>
        <taxon>Oceanospirillaceae</taxon>
        <taxon>Neptuniibacter</taxon>
    </lineage>
</organism>